<protein>
    <submittedName>
        <fullName evidence="2">Uncharacterized protein</fullName>
    </submittedName>
</protein>
<reference evidence="2 3" key="1">
    <citation type="journal article" date="2023" name="Mol. Ecol. Resour.">
        <title>Chromosome-level genome assembly of a triploid poplar Populus alba 'Berolinensis'.</title>
        <authorList>
            <person name="Chen S."/>
            <person name="Yu Y."/>
            <person name="Wang X."/>
            <person name="Wang S."/>
            <person name="Zhang T."/>
            <person name="Zhou Y."/>
            <person name="He R."/>
            <person name="Meng N."/>
            <person name="Wang Y."/>
            <person name="Liu W."/>
            <person name="Liu Z."/>
            <person name="Liu J."/>
            <person name="Guo Q."/>
            <person name="Huang H."/>
            <person name="Sederoff R.R."/>
            <person name="Wang G."/>
            <person name="Qu G."/>
            <person name="Chen S."/>
        </authorList>
    </citation>
    <scope>NUCLEOTIDE SEQUENCE [LARGE SCALE GENOMIC DNA]</scope>
    <source>
        <strain evidence="2">SC-2020</strain>
    </source>
</reference>
<keyword evidence="3" id="KW-1185">Reference proteome</keyword>
<evidence type="ECO:0000313" key="2">
    <source>
        <dbReference type="EMBL" id="KAJ7013723.1"/>
    </source>
</evidence>
<evidence type="ECO:0000313" key="3">
    <source>
        <dbReference type="Proteomes" id="UP001164929"/>
    </source>
</evidence>
<comment type="caution">
    <text evidence="2">The sequence shown here is derived from an EMBL/GenBank/DDBJ whole genome shotgun (WGS) entry which is preliminary data.</text>
</comment>
<dbReference type="EMBL" id="JAQIZT010000001">
    <property type="protein sequence ID" value="KAJ7013723.1"/>
    <property type="molecule type" value="Genomic_DNA"/>
</dbReference>
<organism evidence="2 3">
    <name type="scientific">Populus alba x Populus x berolinensis</name>
    <dbReference type="NCBI Taxonomy" id="444605"/>
    <lineage>
        <taxon>Eukaryota</taxon>
        <taxon>Viridiplantae</taxon>
        <taxon>Streptophyta</taxon>
        <taxon>Embryophyta</taxon>
        <taxon>Tracheophyta</taxon>
        <taxon>Spermatophyta</taxon>
        <taxon>Magnoliopsida</taxon>
        <taxon>eudicotyledons</taxon>
        <taxon>Gunneridae</taxon>
        <taxon>Pentapetalae</taxon>
        <taxon>rosids</taxon>
        <taxon>fabids</taxon>
        <taxon>Malpighiales</taxon>
        <taxon>Salicaceae</taxon>
        <taxon>Saliceae</taxon>
        <taxon>Populus</taxon>
    </lineage>
</organism>
<dbReference type="AlphaFoldDB" id="A0AAD6RRE3"/>
<dbReference type="Proteomes" id="UP001164929">
    <property type="component" value="Chromosome 1"/>
</dbReference>
<evidence type="ECO:0000256" key="1">
    <source>
        <dbReference type="SAM" id="MobiDB-lite"/>
    </source>
</evidence>
<feature type="region of interest" description="Disordered" evidence="1">
    <location>
        <begin position="41"/>
        <end position="65"/>
    </location>
</feature>
<name>A0AAD6RRE3_9ROSI</name>
<accession>A0AAD6RRE3</accession>
<proteinExistence type="predicted"/>
<sequence length="65" mass="7556">MHLQNMLREDGRNLEGISKILKESNFTLLGRKAREKGKWVTNFTLDPPKPNPTRLRRKHDGKACI</sequence>
<feature type="compositionally biased region" description="Basic residues" evidence="1">
    <location>
        <begin position="54"/>
        <end position="65"/>
    </location>
</feature>
<gene>
    <name evidence="2" type="ORF">NC653_003385</name>
</gene>